<evidence type="ECO:0000313" key="3">
    <source>
        <dbReference type="Proteomes" id="UP001310386"/>
    </source>
</evidence>
<evidence type="ECO:0000256" key="1">
    <source>
        <dbReference type="SAM" id="Phobius"/>
    </source>
</evidence>
<organism evidence="2 3">
    <name type="scientific">Ferviditalea candida</name>
    <dbReference type="NCBI Taxonomy" id="3108399"/>
    <lineage>
        <taxon>Bacteria</taxon>
        <taxon>Bacillati</taxon>
        <taxon>Bacillota</taxon>
        <taxon>Bacilli</taxon>
        <taxon>Bacillales</taxon>
        <taxon>Paenibacillaceae</taxon>
        <taxon>Ferviditalea</taxon>
    </lineage>
</organism>
<dbReference type="EMBL" id="JAYJLD010000001">
    <property type="protein sequence ID" value="MEB3100331.1"/>
    <property type="molecule type" value="Genomic_DNA"/>
</dbReference>
<dbReference type="PANTHER" id="PTHR40031">
    <property type="entry name" value="HYPOTHETICAL MEMBRANE SPANNING PROTEIN"/>
    <property type="match status" value="1"/>
</dbReference>
<feature type="transmembrane region" description="Helical" evidence="1">
    <location>
        <begin position="93"/>
        <end position="112"/>
    </location>
</feature>
<accession>A0ABU5ZCV1</accession>
<feature type="transmembrane region" description="Helical" evidence="1">
    <location>
        <begin position="132"/>
        <end position="153"/>
    </location>
</feature>
<protein>
    <submittedName>
        <fullName evidence="2">Metal-dependent hydrolase</fullName>
    </submittedName>
</protein>
<sequence length="328" mass="37141">MDTGTHLVIGLGLAGLAYIDPVVAGSATAATAVLIGTVLGSQAPDADGLLRFKGNAAYIKNHRGISHSLPFMALWSLLITLLLSLSFPGVPVLHLGVWVTIAVVFHVFTDLFNTYGTQAFRPFSDKWVSWNIIHIFDPVIFSSHVLALLIWAAHLAPPAYLFSGLYLFLAFYYIWRTAVHFRLEKSLRHQDADYARDDRYSLIPTFNINAWNVVKLRQDGSYMLGELKNGKLQWIDQVSRCNHPAAEASKQHPDIAAFLYFSSHACAEVREHAWGYEIRWLDVRYRHRKHYPFVGVLLADQQMRTLDCYVGWLSDERLGKKLRLDLLS</sequence>
<keyword evidence="3" id="KW-1185">Reference proteome</keyword>
<dbReference type="RefSeq" id="WP_371752429.1">
    <property type="nucleotide sequence ID" value="NZ_JAYJLD010000001.1"/>
</dbReference>
<feature type="transmembrane region" description="Helical" evidence="1">
    <location>
        <begin position="159"/>
        <end position="175"/>
    </location>
</feature>
<dbReference type="InterPro" id="IPR007404">
    <property type="entry name" value="YdjM-like"/>
</dbReference>
<feature type="transmembrane region" description="Helical" evidence="1">
    <location>
        <begin position="69"/>
        <end position="87"/>
    </location>
</feature>
<evidence type="ECO:0000313" key="2">
    <source>
        <dbReference type="EMBL" id="MEB3100331.1"/>
    </source>
</evidence>
<proteinExistence type="predicted"/>
<name>A0ABU5ZCV1_9BACL</name>
<gene>
    <name evidence="2" type="ORF">VF724_01485</name>
</gene>
<dbReference type="InterPro" id="IPR053170">
    <property type="entry name" value="Transcription_regulator"/>
</dbReference>
<keyword evidence="2" id="KW-0378">Hydrolase</keyword>
<dbReference type="Pfam" id="PF04307">
    <property type="entry name" value="YdjM"/>
    <property type="match status" value="1"/>
</dbReference>
<keyword evidence="1" id="KW-0812">Transmembrane</keyword>
<reference evidence="2" key="1">
    <citation type="submission" date="2023-12" db="EMBL/GenBank/DDBJ databases">
        <title>Fervidustalea candida gen. nov., sp. nov., a novel member of the family Paenibacillaceae isolated from a geothermal area.</title>
        <authorList>
            <person name="Li W.-J."/>
            <person name="Jiao J.-Y."/>
            <person name="Chen Y."/>
        </authorList>
    </citation>
    <scope>NUCLEOTIDE SEQUENCE</scope>
    <source>
        <strain evidence="2">SYSU GA230002</strain>
    </source>
</reference>
<comment type="caution">
    <text evidence="2">The sequence shown here is derived from an EMBL/GenBank/DDBJ whole genome shotgun (WGS) entry which is preliminary data.</text>
</comment>
<keyword evidence="1" id="KW-0472">Membrane</keyword>
<dbReference type="Proteomes" id="UP001310386">
    <property type="component" value="Unassembled WGS sequence"/>
</dbReference>
<dbReference type="PANTHER" id="PTHR40031:SF1">
    <property type="entry name" value="MEMBRANE-BOUND METAL-DEPENDENT HYDROLASE"/>
    <property type="match status" value="1"/>
</dbReference>
<dbReference type="GO" id="GO:0016787">
    <property type="term" value="F:hydrolase activity"/>
    <property type="evidence" value="ECO:0007669"/>
    <property type="project" value="UniProtKB-KW"/>
</dbReference>
<keyword evidence="1" id="KW-1133">Transmembrane helix</keyword>